<proteinExistence type="predicted"/>
<dbReference type="Proteomes" id="UP001501083">
    <property type="component" value="Unassembled WGS sequence"/>
</dbReference>
<gene>
    <name evidence="2" type="ORF">GCM10025759_01810</name>
</gene>
<dbReference type="EMBL" id="BAABKY010000001">
    <property type="protein sequence ID" value="GAA5067360.1"/>
    <property type="molecule type" value="Genomic_DNA"/>
</dbReference>
<reference evidence="3" key="1">
    <citation type="journal article" date="2019" name="Int. J. Syst. Evol. Microbiol.">
        <title>The Global Catalogue of Microorganisms (GCM) 10K type strain sequencing project: providing services to taxonomists for standard genome sequencing and annotation.</title>
        <authorList>
            <consortium name="The Broad Institute Genomics Platform"/>
            <consortium name="The Broad Institute Genome Sequencing Center for Infectious Disease"/>
            <person name="Wu L."/>
            <person name="Ma J."/>
        </authorList>
    </citation>
    <scope>NUCLEOTIDE SEQUENCE [LARGE SCALE GENOMIC DNA]</scope>
    <source>
        <strain evidence="3">JCM 19212</strain>
    </source>
</reference>
<protein>
    <recommendedName>
        <fullName evidence="4">DUF2846 domain-containing protein</fullName>
    </recommendedName>
</protein>
<keyword evidence="1" id="KW-0732">Signal</keyword>
<evidence type="ECO:0000313" key="3">
    <source>
        <dbReference type="Proteomes" id="UP001501083"/>
    </source>
</evidence>
<evidence type="ECO:0000313" key="2">
    <source>
        <dbReference type="EMBL" id="GAA5067360.1"/>
    </source>
</evidence>
<feature type="chain" id="PRO_5047163955" description="DUF2846 domain-containing protein" evidence="1">
    <location>
        <begin position="21"/>
        <end position="154"/>
    </location>
</feature>
<comment type="caution">
    <text evidence="2">The sequence shown here is derived from an EMBL/GenBank/DDBJ whole genome shotgun (WGS) entry which is preliminary data.</text>
</comment>
<name>A0ABP9L0J9_9GAMM</name>
<sequence>MKALALPLASLSLVALGVCAQPANPPAATQSEPSTGCGRVSVFDVAPRTRDMFRARLISIDGQLPGPAGSRSFRLDAGSHELEVAELIDTNQFDDVQLRQRDQKSGAYKKLRLDVAADTTYLLGAHLIDAHRNEILSGAYWEPVIYSQNSEPCR</sequence>
<accession>A0ABP9L0J9</accession>
<organism evidence="2 3">
    <name type="scientific">Lysobacter panacisoli</name>
    <dbReference type="NCBI Taxonomy" id="1255263"/>
    <lineage>
        <taxon>Bacteria</taxon>
        <taxon>Pseudomonadati</taxon>
        <taxon>Pseudomonadota</taxon>
        <taxon>Gammaproteobacteria</taxon>
        <taxon>Lysobacterales</taxon>
        <taxon>Lysobacteraceae</taxon>
        <taxon>Lysobacter</taxon>
    </lineage>
</organism>
<evidence type="ECO:0008006" key="4">
    <source>
        <dbReference type="Google" id="ProtNLM"/>
    </source>
</evidence>
<evidence type="ECO:0000256" key="1">
    <source>
        <dbReference type="SAM" id="SignalP"/>
    </source>
</evidence>
<dbReference type="RefSeq" id="WP_158983345.1">
    <property type="nucleotide sequence ID" value="NZ_BAABKY010000001.1"/>
</dbReference>
<feature type="signal peptide" evidence="1">
    <location>
        <begin position="1"/>
        <end position="20"/>
    </location>
</feature>
<keyword evidence="3" id="KW-1185">Reference proteome</keyword>